<gene>
    <name evidence="2" type="ORF">TUM4438_15610</name>
</gene>
<name>A0ABQ4PAC7_9GAMM</name>
<dbReference type="RefSeq" id="WP_220780616.1">
    <property type="nucleotide sequence ID" value="NZ_BPEY01000021.1"/>
</dbReference>
<keyword evidence="3" id="KW-1185">Reference proteome</keyword>
<organism evidence="2 3">
    <name type="scientific">Shewanella sairae</name>
    <dbReference type="NCBI Taxonomy" id="190310"/>
    <lineage>
        <taxon>Bacteria</taxon>
        <taxon>Pseudomonadati</taxon>
        <taxon>Pseudomonadota</taxon>
        <taxon>Gammaproteobacteria</taxon>
        <taxon>Alteromonadales</taxon>
        <taxon>Shewanellaceae</taxon>
        <taxon>Shewanella</taxon>
    </lineage>
</organism>
<evidence type="ECO:0008006" key="4">
    <source>
        <dbReference type="Google" id="ProtNLM"/>
    </source>
</evidence>
<proteinExistence type="predicted"/>
<comment type="caution">
    <text evidence="2">The sequence shown here is derived from an EMBL/GenBank/DDBJ whole genome shotgun (WGS) entry which is preliminary data.</text>
</comment>
<feature type="transmembrane region" description="Helical" evidence="1">
    <location>
        <begin position="12"/>
        <end position="28"/>
    </location>
</feature>
<keyword evidence="1" id="KW-1133">Transmembrane helix</keyword>
<evidence type="ECO:0000313" key="3">
    <source>
        <dbReference type="Proteomes" id="UP000887104"/>
    </source>
</evidence>
<feature type="transmembrane region" description="Helical" evidence="1">
    <location>
        <begin position="34"/>
        <end position="53"/>
    </location>
</feature>
<evidence type="ECO:0000313" key="2">
    <source>
        <dbReference type="EMBL" id="GIU44431.1"/>
    </source>
</evidence>
<dbReference type="EMBL" id="BPEY01000021">
    <property type="protein sequence ID" value="GIU44431.1"/>
    <property type="molecule type" value="Genomic_DNA"/>
</dbReference>
<dbReference type="Proteomes" id="UP000887104">
    <property type="component" value="Unassembled WGS sequence"/>
</dbReference>
<accession>A0ABQ4PAC7</accession>
<sequence length="58" mass="6418">MKTKLLSKASDYFIGAFMMSLGLVYNLVEQDIFGSVAFSISLLIFVVVALVKLRKTSL</sequence>
<protein>
    <recommendedName>
        <fullName evidence="4">DUF3149 domain-containing protein</fullName>
    </recommendedName>
</protein>
<evidence type="ECO:0000256" key="1">
    <source>
        <dbReference type="SAM" id="Phobius"/>
    </source>
</evidence>
<reference evidence="2" key="1">
    <citation type="submission" date="2021-05" db="EMBL/GenBank/DDBJ databases">
        <title>Molecular characterization for Shewanella algae harboring chromosomal blaOXA-55-like strains isolated from clinical and environment sample.</title>
        <authorList>
            <person name="Ohama Y."/>
            <person name="Aoki K."/>
            <person name="Harada S."/>
            <person name="Moriya K."/>
            <person name="Ishii Y."/>
            <person name="Tateda K."/>
        </authorList>
    </citation>
    <scope>NUCLEOTIDE SEQUENCE</scope>
    <source>
        <strain evidence="2">JCM 11563</strain>
    </source>
</reference>
<keyword evidence="1" id="KW-0812">Transmembrane</keyword>
<keyword evidence="1" id="KW-0472">Membrane</keyword>